<dbReference type="InterPro" id="IPR012340">
    <property type="entry name" value="NA-bd_OB-fold"/>
</dbReference>
<protein>
    <submittedName>
        <fullName evidence="7">Methyltransferase</fullName>
    </submittedName>
</protein>
<dbReference type="InterPro" id="IPR002792">
    <property type="entry name" value="TRAM_dom"/>
</dbReference>
<dbReference type="PROSITE" id="PS50926">
    <property type="entry name" value="TRAM"/>
    <property type="match status" value="1"/>
</dbReference>
<dbReference type="InterPro" id="IPR030390">
    <property type="entry name" value="MeTrfase_TrmA_AS"/>
</dbReference>
<dbReference type="CDD" id="cd02440">
    <property type="entry name" value="AdoMet_MTases"/>
    <property type="match status" value="1"/>
</dbReference>
<reference evidence="7" key="2">
    <citation type="submission" date="2022-11" db="EMBL/GenBank/DDBJ databases">
        <title>complete genomes of mycoplasma synoviae ZX313 strain and SD2 strain.</title>
        <authorList>
            <person name="Zhong Q."/>
        </authorList>
    </citation>
    <scope>NUCLEOTIDE SEQUENCE</scope>
    <source>
        <strain evidence="7">SD2</strain>
    </source>
</reference>
<dbReference type="PROSITE" id="PS51687">
    <property type="entry name" value="SAM_MT_RNA_M5U"/>
    <property type="match status" value="1"/>
</dbReference>
<proteinExistence type="inferred from homology"/>
<dbReference type="RefSeq" id="WP_109536954.1">
    <property type="nucleotide sequence ID" value="NZ_CP012624.1"/>
</dbReference>
<dbReference type="InterPro" id="IPR010280">
    <property type="entry name" value="U5_MeTrfase_fam"/>
</dbReference>
<gene>
    <name evidence="7" type="ORF">OIE46_00675</name>
</gene>
<dbReference type="Pfam" id="PF05958">
    <property type="entry name" value="tRNA_U5-meth_tr"/>
    <property type="match status" value="1"/>
</dbReference>
<evidence type="ECO:0000313" key="8">
    <source>
        <dbReference type="Proteomes" id="UP001164481"/>
    </source>
</evidence>
<feature type="active site" evidence="5">
    <location>
        <position position="401"/>
    </location>
</feature>
<evidence type="ECO:0000256" key="1">
    <source>
        <dbReference type="ARBA" id="ARBA00022603"/>
    </source>
</evidence>
<dbReference type="SUPFAM" id="SSF50249">
    <property type="entry name" value="Nucleic acid-binding proteins"/>
    <property type="match status" value="1"/>
</dbReference>
<dbReference type="GO" id="GO:0070475">
    <property type="term" value="P:rRNA base methylation"/>
    <property type="evidence" value="ECO:0007669"/>
    <property type="project" value="TreeGrafter"/>
</dbReference>
<dbReference type="Gene3D" id="3.40.50.150">
    <property type="entry name" value="Vaccinia Virus protein VP39"/>
    <property type="match status" value="1"/>
</dbReference>
<dbReference type="GO" id="GO:0070041">
    <property type="term" value="F:rRNA (uridine-C5-)-methyltransferase activity"/>
    <property type="evidence" value="ECO:0007669"/>
    <property type="project" value="TreeGrafter"/>
</dbReference>
<keyword evidence="2 4" id="KW-0808">Transferase</keyword>
<feature type="domain" description="TRAM" evidence="6">
    <location>
        <begin position="13"/>
        <end position="71"/>
    </location>
</feature>
<dbReference type="AlphaFoldDB" id="A0AAN1B3T1"/>
<accession>A0AAN1B3T1</accession>
<dbReference type="EMBL" id="CP107525">
    <property type="protein sequence ID" value="UZW64593.1"/>
    <property type="molecule type" value="Genomic_DNA"/>
</dbReference>
<keyword evidence="3 4" id="KW-0949">S-adenosyl-L-methionine</keyword>
<feature type="binding site" evidence="4">
    <location>
        <position position="373"/>
    </location>
    <ligand>
        <name>S-adenosyl-L-methionine</name>
        <dbReference type="ChEBI" id="CHEBI:59789"/>
    </ligand>
</feature>
<keyword evidence="1 4" id="KW-0489">Methyltransferase</keyword>
<evidence type="ECO:0000313" key="7">
    <source>
        <dbReference type="EMBL" id="UZW64593.1"/>
    </source>
</evidence>
<dbReference type="Proteomes" id="UP001164481">
    <property type="component" value="Chromosome"/>
</dbReference>
<sequence>MEKNLYTLSFENRLMVGQLIEVTCQSISYEGYGQVQLYSKVLIASNFFPSEKAIVRIEKIFSKYVFAKVIEIKVKSKYRNETQLDSNSAQLVNLNYDQQIKFKKSYLNFLFLRNFQLTQDIFQDFLTSAKQFNYRNKITYWMNKDFDNRWNFCESIQNTNKFQKEKNSFLASKAIVDFRNSFLKFINSNSGFFDKLKPTKIMINSSRDSQIFVILICDNLVKRDLWKFDFKKLFPSLTNLIINYNNTFFEVYKGKTFVQRIGVNKFNVLNDSFFQVNGPVAKYLFDDLAELISKANSKSLIDFYCGVGAITIYLATKFPELDFYGYEKNRFAIKIANENVLINKLNPEKIKFLKFDLDKKLNDKVFQDSVIFDPPRAGLSQNLKLLVLNSENVINIFYISCNPRTLVRDVKEITEKSNFKIKFIKGYDMFPQTHHIETLVWLSREN</sequence>
<dbReference type="PANTHER" id="PTHR11061">
    <property type="entry name" value="RNA M5U METHYLTRANSFERASE"/>
    <property type="match status" value="1"/>
</dbReference>
<dbReference type="Gene3D" id="2.40.50.1070">
    <property type="match status" value="1"/>
</dbReference>
<feature type="binding site" evidence="4">
    <location>
        <position position="304"/>
    </location>
    <ligand>
        <name>S-adenosyl-L-methionine</name>
        <dbReference type="ChEBI" id="CHEBI:59789"/>
    </ligand>
</feature>
<feature type="active site" description="Nucleophile" evidence="4">
    <location>
        <position position="401"/>
    </location>
</feature>
<evidence type="ECO:0000259" key="6">
    <source>
        <dbReference type="PROSITE" id="PS50926"/>
    </source>
</evidence>
<dbReference type="PROSITE" id="PS01230">
    <property type="entry name" value="TRMA_1"/>
    <property type="match status" value="1"/>
</dbReference>
<dbReference type="SUPFAM" id="SSF53335">
    <property type="entry name" value="S-adenosyl-L-methionine-dependent methyltransferases"/>
    <property type="match status" value="1"/>
</dbReference>
<feature type="binding site" evidence="4">
    <location>
        <position position="327"/>
    </location>
    <ligand>
        <name>S-adenosyl-L-methionine</name>
        <dbReference type="ChEBI" id="CHEBI:59789"/>
    </ligand>
</feature>
<dbReference type="InterPro" id="IPR029063">
    <property type="entry name" value="SAM-dependent_MTases_sf"/>
</dbReference>
<dbReference type="Gene3D" id="2.40.50.140">
    <property type="entry name" value="Nucleic acid-binding proteins"/>
    <property type="match status" value="1"/>
</dbReference>
<evidence type="ECO:0000256" key="5">
    <source>
        <dbReference type="PROSITE-ProRule" id="PRU10015"/>
    </source>
</evidence>
<name>A0AAN1B3T1_MYCSY</name>
<reference evidence="7" key="1">
    <citation type="submission" date="2022-10" db="EMBL/GenBank/DDBJ databases">
        <authorList>
            <person name="Wei X."/>
        </authorList>
    </citation>
    <scope>NUCLEOTIDE SEQUENCE</scope>
    <source>
        <strain evidence="7">SD2</strain>
    </source>
</reference>
<dbReference type="PANTHER" id="PTHR11061:SF30">
    <property type="entry name" value="TRNA (URACIL(54)-C(5))-METHYLTRANSFERASE"/>
    <property type="match status" value="1"/>
</dbReference>
<evidence type="ECO:0000256" key="3">
    <source>
        <dbReference type="ARBA" id="ARBA00022691"/>
    </source>
</evidence>
<evidence type="ECO:0000256" key="4">
    <source>
        <dbReference type="PROSITE-ProRule" id="PRU01024"/>
    </source>
</evidence>
<evidence type="ECO:0000256" key="2">
    <source>
        <dbReference type="ARBA" id="ARBA00022679"/>
    </source>
</evidence>
<feature type="binding site" evidence="4">
    <location>
        <position position="275"/>
    </location>
    <ligand>
        <name>S-adenosyl-L-methionine</name>
        <dbReference type="ChEBI" id="CHEBI:59789"/>
    </ligand>
</feature>
<organism evidence="7 8">
    <name type="scientific">Mycoplasmopsis synoviae</name>
    <name type="common">Mycoplasma synoviae</name>
    <dbReference type="NCBI Taxonomy" id="2109"/>
    <lineage>
        <taxon>Bacteria</taxon>
        <taxon>Bacillati</taxon>
        <taxon>Mycoplasmatota</taxon>
        <taxon>Mycoplasmoidales</taxon>
        <taxon>Metamycoplasmataceae</taxon>
        <taxon>Mycoplasmopsis</taxon>
    </lineage>
</organism>
<comment type="similarity">
    <text evidence="4">Belongs to the class I-like SAM-binding methyltransferase superfamily. RNA M5U methyltransferase family.</text>
</comment>